<proteinExistence type="inferred from homology"/>
<dbReference type="GO" id="GO:0051879">
    <property type="term" value="F:Hsp90 protein binding"/>
    <property type="evidence" value="ECO:0007669"/>
    <property type="project" value="InterPro"/>
</dbReference>
<dbReference type="InterPro" id="IPR008978">
    <property type="entry name" value="HSP20-like_chaperone"/>
</dbReference>
<evidence type="ECO:0000313" key="5">
    <source>
        <dbReference type="Proteomes" id="UP000215335"/>
    </source>
</evidence>
<evidence type="ECO:0000256" key="1">
    <source>
        <dbReference type="ARBA" id="ARBA00025733"/>
    </source>
</evidence>
<accession>A0A232EQM0</accession>
<feature type="region of interest" description="Disordered" evidence="2">
    <location>
        <begin position="188"/>
        <end position="253"/>
    </location>
</feature>
<evidence type="ECO:0000256" key="2">
    <source>
        <dbReference type="SAM" id="MobiDB-lite"/>
    </source>
</evidence>
<dbReference type="OrthoDB" id="1564555at2759"/>
<dbReference type="GO" id="GO:0005829">
    <property type="term" value="C:cytosol"/>
    <property type="evidence" value="ECO:0007669"/>
    <property type="project" value="TreeGrafter"/>
</dbReference>
<name>A0A232EQM0_9HYME</name>
<dbReference type="STRING" id="543379.A0A232EQM0"/>
<comment type="similarity">
    <text evidence="1">Belongs to the p23/wos2 family.</text>
</comment>
<evidence type="ECO:0000259" key="3">
    <source>
        <dbReference type="PROSITE" id="PS51203"/>
    </source>
</evidence>
<dbReference type="FunFam" id="2.60.40.790:FF:000013">
    <property type="entry name" value="Very-long-chain (3R)-3-hydroxyacyl-CoA dehydratase"/>
    <property type="match status" value="1"/>
</dbReference>
<feature type="compositionally biased region" description="Acidic residues" evidence="2">
    <location>
        <begin position="189"/>
        <end position="198"/>
    </location>
</feature>
<feature type="compositionally biased region" description="Gly residues" evidence="2">
    <location>
        <begin position="213"/>
        <end position="225"/>
    </location>
</feature>
<organism evidence="4 5">
    <name type="scientific">Trichomalopsis sarcophagae</name>
    <dbReference type="NCBI Taxonomy" id="543379"/>
    <lineage>
        <taxon>Eukaryota</taxon>
        <taxon>Metazoa</taxon>
        <taxon>Ecdysozoa</taxon>
        <taxon>Arthropoda</taxon>
        <taxon>Hexapoda</taxon>
        <taxon>Insecta</taxon>
        <taxon>Pterygota</taxon>
        <taxon>Neoptera</taxon>
        <taxon>Endopterygota</taxon>
        <taxon>Hymenoptera</taxon>
        <taxon>Apocrita</taxon>
        <taxon>Proctotrupomorpha</taxon>
        <taxon>Chalcidoidea</taxon>
        <taxon>Pteromalidae</taxon>
        <taxon>Pteromalinae</taxon>
        <taxon>Trichomalopsis</taxon>
    </lineage>
</organism>
<evidence type="ECO:0000313" key="4">
    <source>
        <dbReference type="EMBL" id="OXU20617.1"/>
    </source>
</evidence>
<dbReference type="CDD" id="cd06465">
    <property type="entry name" value="p23_hB-ind1_like"/>
    <property type="match status" value="1"/>
</dbReference>
<gene>
    <name evidence="4" type="ORF">TSAR_014444</name>
</gene>
<feature type="compositionally biased region" description="Acidic residues" evidence="2">
    <location>
        <begin position="231"/>
        <end position="253"/>
    </location>
</feature>
<dbReference type="GO" id="GO:0051131">
    <property type="term" value="P:chaperone-mediated protein complex assembly"/>
    <property type="evidence" value="ECO:0007669"/>
    <property type="project" value="TreeGrafter"/>
</dbReference>
<reference evidence="4 5" key="1">
    <citation type="journal article" date="2017" name="Curr. Biol.">
        <title>The Evolution of Venom by Co-option of Single-Copy Genes.</title>
        <authorList>
            <person name="Martinson E.O."/>
            <person name="Mrinalini"/>
            <person name="Kelkar Y.D."/>
            <person name="Chang C.H."/>
            <person name="Werren J.H."/>
        </authorList>
    </citation>
    <scope>NUCLEOTIDE SEQUENCE [LARGE SCALE GENOMIC DNA]</scope>
    <source>
        <strain evidence="4 5">Alberta</strain>
        <tissue evidence="4">Whole body</tissue>
    </source>
</reference>
<feature type="domain" description="CS" evidence="3">
    <location>
        <begin position="82"/>
        <end position="171"/>
    </location>
</feature>
<comment type="caution">
    <text evidence="4">The sequence shown here is derived from an EMBL/GenBank/DDBJ whole genome shotgun (WGS) entry which is preliminary data.</text>
</comment>
<sequence length="253" mass="28355">MALENSRFSSSASEFYNLHSAAIPRRATRERVRQSQRACGAVCTSVVCAPVCFLHALNRISYRKMTQEGQKTAKMGDQADVVTPPPVMWAQRSNLLFVTICLEDCKNPTIRIEADKVYFKGVGGTEKKEHEVTINLYKEIDSDKAVQSPKGRNFELVLYKKESGPFWPRLTKENKKFHWLKSDFNKWQDEDDSEEEGGNMDPNSLEEMMRQMGGLGGGGGGGGLDGKPNFDDLDMGEDADEPDSDDDEMPDLE</sequence>
<dbReference type="GO" id="GO:0051087">
    <property type="term" value="F:protein-folding chaperone binding"/>
    <property type="evidence" value="ECO:0007669"/>
    <property type="project" value="TreeGrafter"/>
</dbReference>
<protein>
    <recommendedName>
        <fullName evidence="3">CS domain-containing protein</fullName>
    </recommendedName>
</protein>
<dbReference type="InterPro" id="IPR007052">
    <property type="entry name" value="CS_dom"/>
</dbReference>
<dbReference type="InterPro" id="IPR045250">
    <property type="entry name" value="p23-like"/>
</dbReference>
<dbReference type="Proteomes" id="UP000215335">
    <property type="component" value="Unassembled WGS sequence"/>
</dbReference>
<dbReference type="GO" id="GO:0006457">
    <property type="term" value="P:protein folding"/>
    <property type="evidence" value="ECO:0007669"/>
    <property type="project" value="TreeGrafter"/>
</dbReference>
<dbReference type="GO" id="GO:0005634">
    <property type="term" value="C:nucleus"/>
    <property type="evidence" value="ECO:0007669"/>
    <property type="project" value="TreeGrafter"/>
</dbReference>
<dbReference type="EMBL" id="NNAY01002764">
    <property type="protein sequence ID" value="OXU20617.1"/>
    <property type="molecule type" value="Genomic_DNA"/>
</dbReference>
<dbReference type="AlphaFoldDB" id="A0A232EQM0"/>
<dbReference type="PROSITE" id="PS51203">
    <property type="entry name" value="CS"/>
    <property type="match status" value="1"/>
</dbReference>
<keyword evidence="5" id="KW-1185">Reference proteome</keyword>
<dbReference type="Gene3D" id="2.60.40.790">
    <property type="match status" value="1"/>
</dbReference>
<dbReference type="SUPFAM" id="SSF49764">
    <property type="entry name" value="HSP20-like chaperones"/>
    <property type="match status" value="1"/>
</dbReference>
<dbReference type="PANTHER" id="PTHR22932:SF1">
    <property type="entry name" value="CO-CHAPERONE PROTEIN DAF-41"/>
    <property type="match status" value="1"/>
</dbReference>
<dbReference type="PANTHER" id="PTHR22932">
    <property type="entry name" value="TELOMERASE-BINDING PROTEIN P23 HSP90 CO-CHAPERONE"/>
    <property type="match status" value="1"/>
</dbReference>